<accession>A0A1C3X5S5</accession>
<dbReference type="RefSeq" id="WP_156143677.1">
    <property type="nucleotide sequence ID" value="NZ_FMAF01000025.1"/>
</dbReference>
<organism evidence="2 3">
    <name type="scientific">Rhizobium lusitanum</name>
    <dbReference type="NCBI Taxonomy" id="293958"/>
    <lineage>
        <taxon>Bacteria</taxon>
        <taxon>Pseudomonadati</taxon>
        <taxon>Pseudomonadota</taxon>
        <taxon>Alphaproteobacteria</taxon>
        <taxon>Hyphomicrobiales</taxon>
        <taxon>Rhizobiaceae</taxon>
        <taxon>Rhizobium/Agrobacterium group</taxon>
        <taxon>Rhizobium</taxon>
    </lineage>
</organism>
<gene>
    <name evidence="2" type="ORF">GA0061101_12593</name>
</gene>
<dbReference type="EMBL" id="FMAF01000025">
    <property type="protein sequence ID" value="SCB47571.1"/>
    <property type="molecule type" value="Genomic_DNA"/>
</dbReference>
<keyword evidence="1" id="KW-0812">Transmembrane</keyword>
<name>A0A1C3X5S5_9HYPH</name>
<dbReference type="AlphaFoldDB" id="A0A1C3X5S5"/>
<evidence type="ECO:0000313" key="3">
    <source>
        <dbReference type="Proteomes" id="UP000199205"/>
    </source>
</evidence>
<keyword evidence="1" id="KW-0472">Membrane</keyword>
<feature type="transmembrane region" description="Helical" evidence="1">
    <location>
        <begin position="12"/>
        <end position="36"/>
    </location>
</feature>
<dbReference type="Proteomes" id="UP000199205">
    <property type="component" value="Unassembled WGS sequence"/>
</dbReference>
<protein>
    <submittedName>
        <fullName evidence="2">Uncharacterized protein</fullName>
    </submittedName>
</protein>
<reference evidence="2 3" key="1">
    <citation type="submission" date="2016-08" db="EMBL/GenBank/DDBJ databases">
        <authorList>
            <person name="Seilhamer J.J."/>
        </authorList>
    </citation>
    <scope>NUCLEOTIDE SEQUENCE [LARGE SCALE GENOMIC DNA]</scope>
    <source>
        <strain evidence="2 3">P1-7</strain>
    </source>
</reference>
<keyword evidence="1" id="KW-1133">Transmembrane helix</keyword>
<evidence type="ECO:0000256" key="1">
    <source>
        <dbReference type="SAM" id="Phobius"/>
    </source>
</evidence>
<proteinExistence type="predicted"/>
<evidence type="ECO:0000313" key="2">
    <source>
        <dbReference type="EMBL" id="SCB47571.1"/>
    </source>
</evidence>
<sequence>MIHFSAGRWVRWFLIDHLLLIVVILMLATIFSIPLIKSMIEHDQRSAPLLRSTTQ</sequence>